<dbReference type="Pfam" id="PF07883">
    <property type="entry name" value="Cupin_2"/>
    <property type="match status" value="1"/>
</dbReference>
<accession>A0A317VII5</accession>
<dbReference type="InterPro" id="IPR013096">
    <property type="entry name" value="Cupin_2"/>
</dbReference>
<dbReference type="AlphaFoldDB" id="A0A317VII5"/>
<dbReference type="VEuPathDB" id="FungiDB:BO70DRAFT_364764"/>
<dbReference type="RefSeq" id="XP_025396661.1">
    <property type="nucleotide sequence ID" value="XM_025543893.1"/>
</dbReference>
<proteinExistence type="predicted"/>
<protein>
    <recommendedName>
        <fullName evidence="1">Cupin type-2 domain-containing protein</fullName>
    </recommendedName>
</protein>
<dbReference type="Proteomes" id="UP000247233">
    <property type="component" value="Unassembled WGS sequence"/>
</dbReference>
<dbReference type="PANTHER" id="PTHR36156:SF2">
    <property type="entry name" value="CUPIN TYPE-2 DOMAIN-CONTAINING PROTEIN"/>
    <property type="match status" value="1"/>
</dbReference>
<feature type="domain" description="Cupin type-2" evidence="1">
    <location>
        <begin position="93"/>
        <end position="164"/>
    </location>
</feature>
<evidence type="ECO:0000313" key="2">
    <source>
        <dbReference type="EMBL" id="PWY73007.1"/>
    </source>
</evidence>
<dbReference type="SUPFAM" id="SSF51182">
    <property type="entry name" value="RmlC-like cupins"/>
    <property type="match status" value="1"/>
</dbReference>
<dbReference type="InterPro" id="IPR011051">
    <property type="entry name" value="RmlC_Cupin_sf"/>
</dbReference>
<keyword evidence="3" id="KW-1185">Reference proteome</keyword>
<reference evidence="2 3" key="1">
    <citation type="submission" date="2016-12" db="EMBL/GenBank/DDBJ databases">
        <title>The genomes of Aspergillus section Nigri reveals drivers in fungal speciation.</title>
        <authorList>
            <consortium name="DOE Joint Genome Institute"/>
            <person name="Vesth T.C."/>
            <person name="Nybo J."/>
            <person name="Theobald S."/>
            <person name="Brandl J."/>
            <person name="Frisvad J.C."/>
            <person name="Nielsen K.F."/>
            <person name="Lyhne E.K."/>
            <person name="Kogle M.E."/>
            <person name="Kuo A."/>
            <person name="Riley R."/>
            <person name="Clum A."/>
            <person name="Nolan M."/>
            <person name="Lipzen A."/>
            <person name="Salamov A."/>
            <person name="Henrissat B."/>
            <person name="Wiebenga A."/>
            <person name="De Vries R.P."/>
            <person name="Grigoriev I.V."/>
            <person name="Mortensen U.H."/>
            <person name="Andersen M.R."/>
            <person name="Baker S.E."/>
        </authorList>
    </citation>
    <scope>NUCLEOTIDE SEQUENCE [LARGE SCALE GENOMIC DNA]</scope>
    <source>
        <strain evidence="2 3">CBS 117.55</strain>
    </source>
</reference>
<dbReference type="EMBL" id="MSFL01000025">
    <property type="protein sequence ID" value="PWY73007.1"/>
    <property type="molecule type" value="Genomic_DNA"/>
</dbReference>
<dbReference type="CDD" id="cd02231">
    <property type="entry name" value="cupin_BLL6423-like"/>
    <property type="match status" value="1"/>
</dbReference>
<dbReference type="InterPro" id="IPR047142">
    <property type="entry name" value="OryJ/VirC-like"/>
</dbReference>
<name>A0A317VII5_9EURO</name>
<dbReference type="GeneID" id="37066130"/>
<sequence>MPEYHPLPHLPAIRRVVTGHTPEGKAIFPHDDQAQLVNPRPIPADSNPNTIPGFCLIHRTHGYPVNLQGPESELSNENLARGKMASGDIISEVIHIPPGEGERGAAYLHRNHSLEYGVILKGSVQLILDDGVEKTLSEGDVFVQRGTMHGWKNITEEYCRFMAVIIPSNPAKTESGEGLPVTKIPGLTD</sequence>
<evidence type="ECO:0000313" key="3">
    <source>
        <dbReference type="Proteomes" id="UP000247233"/>
    </source>
</evidence>
<dbReference type="STRING" id="1448321.A0A317VII5"/>
<dbReference type="InterPro" id="IPR014710">
    <property type="entry name" value="RmlC-like_jellyroll"/>
</dbReference>
<comment type="caution">
    <text evidence="2">The sequence shown here is derived from an EMBL/GenBank/DDBJ whole genome shotgun (WGS) entry which is preliminary data.</text>
</comment>
<evidence type="ECO:0000259" key="1">
    <source>
        <dbReference type="Pfam" id="PF07883"/>
    </source>
</evidence>
<dbReference type="Gene3D" id="2.20.70.150">
    <property type="match status" value="1"/>
</dbReference>
<organism evidence="2 3">
    <name type="scientific">Aspergillus heteromorphus CBS 117.55</name>
    <dbReference type="NCBI Taxonomy" id="1448321"/>
    <lineage>
        <taxon>Eukaryota</taxon>
        <taxon>Fungi</taxon>
        <taxon>Dikarya</taxon>
        <taxon>Ascomycota</taxon>
        <taxon>Pezizomycotina</taxon>
        <taxon>Eurotiomycetes</taxon>
        <taxon>Eurotiomycetidae</taxon>
        <taxon>Eurotiales</taxon>
        <taxon>Aspergillaceae</taxon>
        <taxon>Aspergillus</taxon>
        <taxon>Aspergillus subgen. Circumdati</taxon>
    </lineage>
</organism>
<dbReference type="Gene3D" id="2.60.120.10">
    <property type="entry name" value="Jelly Rolls"/>
    <property type="match status" value="1"/>
</dbReference>
<gene>
    <name evidence="2" type="ORF">BO70DRAFT_364764</name>
</gene>
<dbReference type="OrthoDB" id="5840532at2759"/>
<dbReference type="PANTHER" id="PTHR36156">
    <property type="entry name" value="SLR2101 PROTEIN"/>
    <property type="match status" value="1"/>
</dbReference>